<dbReference type="EMBL" id="MK500567">
    <property type="protein sequence ID" value="QBK92063.1"/>
    <property type="molecule type" value="Genomic_DNA"/>
</dbReference>
<sequence>MSDILPGTQHEWKIVYTNHAHKVINLIFEVGSLREIMINMPSMQRMPGVLSFLRITEMSDPSRKVHAFFDYLGGTGKQEWFDFFNAISVPKYKAILDFWKNNGSSTLGTRSDRSTPTPIPRREPSRVELPRVELPFLEPDGNVSQWIATYYGNQSLIAAELCSSTRANQYVWEMPILNEGCRAKMIGEADPDKRAELIIGYMNEHGREGWIQFFKAMHKLRHCTLKRFWYPRRDTPTATKEKPCVASHVRKAPKTVTKVTKTDQSIYPPGDNEIWLQILTNGGGALQSLFTTGCINSLVREMVNLRHQPVAASILEGNNPYQRNLFMDTLRSGGYWKEFFDALRKQRKFAILTYWYGQGYEG</sequence>
<reference evidence="1" key="1">
    <citation type="journal article" date="2019" name="MBio">
        <title>Virus Genomes from Deep Sea Sediments Expand the Ocean Megavirome and Support Independent Origins of Viral Gigantism.</title>
        <authorList>
            <person name="Backstrom D."/>
            <person name="Yutin N."/>
            <person name="Jorgensen S.L."/>
            <person name="Dharamshi J."/>
            <person name="Homa F."/>
            <person name="Zaremba-Niedwiedzka K."/>
            <person name="Spang A."/>
            <person name="Wolf Y.I."/>
            <person name="Koonin E.V."/>
            <person name="Ettema T.J."/>
        </authorList>
    </citation>
    <scope>NUCLEOTIDE SEQUENCE</scope>
</reference>
<evidence type="ECO:0000313" key="1">
    <source>
        <dbReference type="EMBL" id="QBK92063.1"/>
    </source>
</evidence>
<organism evidence="1">
    <name type="scientific">Pithovirus LCPAC304</name>
    <dbReference type="NCBI Taxonomy" id="2506594"/>
    <lineage>
        <taxon>Viruses</taxon>
        <taxon>Pithoviruses</taxon>
    </lineage>
</organism>
<name>A0A481Z835_9VIRU</name>
<protein>
    <submittedName>
        <fullName evidence="1">Uncharacterized protein</fullName>
    </submittedName>
</protein>
<accession>A0A481Z835</accession>
<gene>
    <name evidence="1" type="ORF">LCPAC304_04100</name>
</gene>
<proteinExistence type="predicted"/>